<sequence length="941" mass="107968">MFSLQSPSSLMSPESIPSAMPPSSPKHTTNSNGQIDFGRDVEEEEEKEVWSADSEEEQEVLSGSSKKECDEIDTNEEGNEATENCEDKVEEPKVGMEFDTPNEAYLYYSRYAKGNGFGVAKRTSKKGKDGNLRHVTIQCSRGGKARVRTSNPVKPRPQTKTECPARLNVALYPDGKWRINCIALEHNHERSPGNFRFYKSNRVLDEHLKRKLVLNDEVRIRMHKTNASLQIQVGDSDTLPYLKKDCHLEKVRRLRLVEGDAAAIHGYFMKMKADNSDFFYALDLNEKGRLRNVFWADARSRAACKEFGDVVTFDTTFLVNKYNMPFASFVGVNHHGQLILLGCGLVSHEDTESFSWLFKTWMTCMWSCAPKAIITHQCMAIKNAVEEVFPNTRHRWCMLHILKNLPEKLGVYEAHKSISTCLHDAVYDSLTIEEFEDTWDAFIRKYELQSDEWLQGLYLEKKRWVPAFVKDVFWAGMSSTQKSENMNSMNPYFDGYINSKTTLKQFVEQYENALTEKVESEKYEDMKSVNSYIPCITEDELEKQFKSVYTNAKVKEFHDQFIGKLNCSLHERKVCDVWSEYEVKEWVTFGEEKKRKRVSFIVDFNGETNEANCNCRLFEFRGMLCRHQLIVFHARGVQRVPNKYVLRRWIKNVKRVHTKVRINYDNSSTTIEARRHDNMCNLFNEVVDLAEDFQEKYDKVMGRLHELKGELIESSVVCGSNMVSGTPNDSFSLGDGVLPSKQSTNILDPKDIRRKGRPPSKMKQGGVEKIVKKKREREKKTLSNEKAKEVGEIAVDHVVGTQESVVNVNCYPSYMGQLMWPNMMPHTMRPNMPQGGSILPFSPSLFPTGIGFNQSMNNFPSSPSNIPSLLNNQVWRGQSSITGSQVRGGGQSSFVEDQDQETAFELVDGFHKWCSYRVWICDAGNFGMYGICKKLLLNKQQ</sequence>
<reference evidence="1" key="1">
    <citation type="submission" date="2022-02" db="EMBL/GenBank/DDBJ databases">
        <title>Plant Genome Project.</title>
        <authorList>
            <person name="Zhang R.-G."/>
        </authorList>
    </citation>
    <scope>NUCLEOTIDE SEQUENCE</scope>
    <source>
        <strain evidence="1">AT1</strain>
    </source>
</reference>
<comment type="caution">
    <text evidence="1">The sequence shown here is derived from an EMBL/GenBank/DDBJ whole genome shotgun (WGS) entry which is preliminary data.</text>
</comment>
<accession>A0ACC0PGH3</accession>
<proteinExistence type="predicted"/>
<evidence type="ECO:0000313" key="2">
    <source>
        <dbReference type="Proteomes" id="UP001062846"/>
    </source>
</evidence>
<evidence type="ECO:0000313" key="1">
    <source>
        <dbReference type="EMBL" id="KAI8564214.1"/>
    </source>
</evidence>
<gene>
    <name evidence="1" type="ORF">RHMOL_Rhmol03G0164900</name>
</gene>
<keyword evidence="2" id="KW-1185">Reference proteome</keyword>
<name>A0ACC0PGH3_RHOML</name>
<organism evidence="1 2">
    <name type="scientific">Rhododendron molle</name>
    <name type="common">Chinese azalea</name>
    <name type="synonym">Azalea mollis</name>
    <dbReference type="NCBI Taxonomy" id="49168"/>
    <lineage>
        <taxon>Eukaryota</taxon>
        <taxon>Viridiplantae</taxon>
        <taxon>Streptophyta</taxon>
        <taxon>Embryophyta</taxon>
        <taxon>Tracheophyta</taxon>
        <taxon>Spermatophyta</taxon>
        <taxon>Magnoliopsida</taxon>
        <taxon>eudicotyledons</taxon>
        <taxon>Gunneridae</taxon>
        <taxon>Pentapetalae</taxon>
        <taxon>asterids</taxon>
        <taxon>Ericales</taxon>
        <taxon>Ericaceae</taxon>
        <taxon>Ericoideae</taxon>
        <taxon>Rhodoreae</taxon>
        <taxon>Rhododendron</taxon>
    </lineage>
</organism>
<dbReference type="Proteomes" id="UP001062846">
    <property type="component" value="Chromosome 3"/>
</dbReference>
<dbReference type="EMBL" id="CM046390">
    <property type="protein sequence ID" value="KAI8564214.1"/>
    <property type="molecule type" value="Genomic_DNA"/>
</dbReference>
<protein>
    <submittedName>
        <fullName evidence="1">Uncharacterized protein</fullName>
    </submittedName>
</protein>